<organism evidence="2 3">
    <name type="scientific">Caenorhabditis angaria</name>
    <dbReference type="NCBI Taxonomy" id="860376"/>
    <lineage>
        <taxon>Eukaryota</taxon>
        <taxon>Metazoa</taxon>
        <taxon>Ecdysozoa</taxon>
        <taxon>Nematoda</taxon>
        <taxon>Chromadorea</taxon>
        <taxon>Rhabditida</taxon>
        <taxon>Rhabditina</taxon>
        <taxon>Rhabditomorpha</taxon>
        <taxon>Rhabditoidea</taxon>
        <taxon>Rhabditidae</taxon>
        <taxon>Peloderinae</taxon>
        <taxon>Caenorhabditis</taxon>
    </lineage>
</organism>
<evidence type="ECO:0000313" key="3">
    <source>
        <dbReference type="Proteomes" id="UP001152747"/>
    </source>
</evidence>
<protein>
    <submittedName>
        <fullName evidence="2">Uncharacterized protein</fullName>
    </submittedName>
</protein>
<keyword evidence="1" id="KW-1133">Transmembrane helix</keyword>
<evidence type="ECO:0000313" key="2">
    <source>
        <dbReference type="EMBL" id="CAI5451569.1"/>
    </source>
</evidence>
<evidence type="ECO:0000256" key="1">
    <source>
        <dbReference type="SAM" id="Phobius"/>
    </source>
</evidence>
<proteinExistence type="predicted"/>
<dbReference type="AlphaFoldDB" id="A0A9P1N6E6"/>
<dbReference type="EMBL" id="CANHGI010000005">
    <property type="protein sequence ID" value="CAI5451569.1"/>
    <property type="molecule type" value="Genomic_DNA"/>
</dbReference>
<feature type="transmembrane region" description="Helical" evidence="1">
    <location>
        <begin position="109"/>
        <end position="128"/>
    </location>
</feature>
<keyword evidence="3" id="KW-1185">Reference proteome</keyword>
<accession>A0A9P1N6E6</accession>
<name>A0A9P1N6E6_9PELO</name>
<sequence>MLSRLNVYKNITRRNSSIFQRVKSFLVPNETENFDVEEVKRCHNWDKLDEKEWTLIYRDIGASRTNVMTGLFLPCFIAGSAIFLYDIQKNEANNRFDFVQRIVNDAEELGNLIFVPTIALSLVIALLVRVQQLRVMRIYQNRKNVEDFIAIRSKYIVRQQKFLFNRDSSSAFYFAEEQSDGRRVALNFLFGNIQIGNQRQMIMDDMFRANNYRSFMLNETSVPPRL</sequence>
<gene>
    <name evidence="2" type="ORF">CAMP_LOCUS14206</name>
</gene>
<keyword evidence="1" id="KW-0812">Transmembrane</keyword>
<feature type="transmembrane region" description="Helical" evidence="1">
    <location>
        <begin position="67"/>
        <end position="85"/>
    </location>
</feature>
<reference evidence="2" key="1">
    <citation type="submission" date="2022-11" db="EMBL/GenBank/DDBJ databases">
        <authorList>
            <person name="Kikuchi T."/>
        </authorList>
    </citation>
    <scope>NUCLEOTIDE SEQUENCE</scope>
    <source>
        <strain evidence="2">PS1010</strain>
    </source>
</reference>
<dbReference type="OrthoDB" id="5840914at2759"/>
<dbReference type="Proteomes" id="UP001152747">
    <property type="component" value="Unassembled WGS sequence"/>
</dbReference>
<comment type="caution">
    <text evidence="2">The sequence shown here is derived from an EMBL/GenBank/DDBJ whole genome shotgun (WGS) entry which is preliminary data.</text>
</comment>
<keyword evidence="1" id="KW-0472">Membrane</keyword>